<gene>
    <name evidence="2" type="ORF">BZA70DRAFT_301344</name>
</gene>
<evidence type="ECO:0000313" key="2">
    <source>
        <dbReference type="EMBL" id="KAK7208106.1"/>
    </source>
</evidence>
<dbReference type="GeneID" id="90040228"/>
<sequence length="456" mass="51093">MDSSNSSQTFIVHLLDSIFADSKFEADDLPIKESKFFKELGESPPQETQEEAAIKLSGLVTKYGLQEHLPEIIYLYHLMRDDENTLKLEFRDHIALQELLKTMEDSPMLANGCNRSLGYDLIAGATQLRILRHFVDSVLESSSGGDDPASFRNRQRLQGWFLFYEPSSHMQSTRKKTRSNMIIQACLCDITGKVSNRSESGIDMHTDTHSLRKSSISLDISSDNEDLEKMLGYDGSIEISDHGYAMYNEIFGSSTEGSGLENGVCDDQQENWNQMVDSVAQSALLNEPETIKGGIAPNILPLCYETFPVSEELRRHMSPSSCSDSEQTVRLGVNEHIDEDDSNLKNELTPDTDCMSVSDPASVEGAEKVVHTDIMRIKRKQERRSCFPVGIWNSTNSADSDTVSVTSHIGSICSVFSEIIQHRFHGYTALNTEEMEFDDLGDSNSVYDSDDDSFDY</sequence>
<evidence type="ECO:0000256" key="1">
    <source>
        <dbReference type="SAM" id="MobiDB-lite"/>
    </source>
</evidence>
<evidence type="ECO:0000313" key="3">
    <source>
        <dbReference type="Proteomes" id="UP001498771"/>
    </source>
</evidence>
<accession>A0ABR1FE23</accession>
<comment type="caution">
    <text evidence="2">The sequence shown here is derived from an EMBL/GenBank/DDBJ whole genome shotgun (WGS) entry which is preliminary data.</text>
</comment>
<feature type="region of interest" description="Disordered" evidence="1">
    <location>
        <begin position="341"/>
        <end position="360"/>
    </location>
</feature>
<name>A0ABR1FE23_9ASCO</name>
<reference evidence="2 3" key="1">
    <citation type="submission" date="2024-03" db="EMBL/GenBank/DDBJ databases">
        <title>Genome-scale model development and genomic sequencing of the oleaginous clade Lipomyces.</title>
        <authorList>
            <consortium name="Lawrence Berkeley National Laboratory"/>
            <person name="Czajka J.J."/>
            <person name="Han Y."/>
            <person name="Kim J."/>
            <person name="Mondo S.J."/>
            <person name="Hofstad B.A."/>
            <person name="Robles A."/>
            <person name="Haridas S."/>
            <person name="Riley R."/>
            <person name="LaButti K."/>
            <person name="Pangilinan J."/>
            <person name="Andreopoulos W."/>
            <person name="Lipzen A."/>
            <person name="Yan J."/>
            <person name="Wang M."/>
            <person name="Ng V."/>
            <person name="Grigoriev I.V."/>
            <person name="Spatafora J.W."/>
            <person name="Magnuson J.K."/>
            <person name="Baker S.E."/>
            <person name="Pomraning K.R."/>
        </authorList>
    </citation>
    <scope>NUCLEOTIDE SEQUENCE [LARGE SCALE GENOMIC DNA]</scope>
    <source>
        <strain evidence="2 3">Phaff 52-87</strain>
    </source>
</reference>
<dbReference type="RefSeq" id="XP_064771139.1">
    <property type="nucleotide sequence ID" value="XM_064914716.1"/>
</dbReference>
<protein>
    <submittedName>
        <fullName evidence="2">Uncharacterized protein</fullName>
    </submittedName>
</protein>
<keyword evidence="3" id="KW-1185">Reference proteome</keyword>
<dbReference type="Proteomes" id="UP001498771">
    <property type="component" value="Unassembled WGS sequence"/>
</dbReference>
<proteinExistence type="predicted"/>
<organism evidence="2 3">
    <name type="scientific">Myxozyma melibiosi</name>
    <dbReference type="NCBI Taxonomy" id="54550"/>
    <lineage>
        <taxon>Eukaryota</taxon>
        <taxon>Fungi</taxon>
        <taxon>Dikarya</taxon>
        <taxon>Ascomycota</taxon>
        <taxon>Saccharomycotina</taxon>
        <taxon>Lipomycetes</taxon>
        <taxon>Lipomycetales</taxon>
        <taxon>Lipomycetaceae</taxon>
        <taxon>Myxozyma</taxon>
    </lineage>
</organism>
<dbReference type="EMBL" id="JBBJBU010000001">
    <property type="protein sequence ID" value="KAK7208106.1"/>
    <property type="molecule type" value="Genomic_DNA"/>
</dbReference>